<evidence type="ECO:0000259" key="11">
    <source>
        <dbReference type="Pfam" id="PF02779"/>
    </source>
</evidence>
<name>A0A0J6WHF3_MYCCU</name>
<dbReference type="GO" id="GO:0000287">
    <property type="term" value="F:magnesium ion binding"/>
    <property type="evidence" value="ECO:0007669"/>
    <property type="project" value="UniProtKB-ARBA"/>
</dbReference>
<keyword evidence="8" id="KW-0460">Magnesium</keyword>
<evidence type="ECO:0000259" key="12">
    <source>
        <dbReference type="Pfam" id="PF22613"/>
    </source>
</evidence>
<accession>A0A0J6WHF3</accession>
<comment type="cofactor">
    <cofactor evidence="2">
        <name>thiamine diphosphate</name>
        <dbReference type="ChEBI" id="CHEBI:58937"/>
    </cofactor>
</comment>
<feature type="domain" description="Transketolase-like C-terminal" evidence="12">
    <location>
        <begin position="89"/>
        <end position="203"/>
    </location>
</feature>
<evidence type="ECO:0000256" key="1">
    <source>
        <dbReference type="ARBA" id="ARBA00001946"/>
    </source>
</evidence>
<keyword evidence="7" id="KW-0479">Metal-binding</keyword>
<dbReference type="GO" id="GO:0006098">
    <property type="term" value="P:pentose-phosphate shunt"/>
    <property type="evidence" value="ECO:0007669"/>
    <property type="project" value="TreeGrafter"/>
</dbReference>
<dbReference type="Proteomes" id="UP000036176">
    <property type="component" value="Unassembled WGS sequence"/>
</dbReference>
<dbReference type="Gene3D" id="3.40.50.920">
    <property type="match status" value="1"/>
</dbReference>
<evidence type="ECO:0000256" key="2">
    <source>
        <dbReference type="ARBA" id="ARBA00001964"/>
    </source>
</evidence>
<dbReference type="InterPro" id="IPR005475">
    <property type="entry name" value="Transketolase-like_Pyr-bd"/>
</dbReference>
<dbReference type="AlphaFoldDB" id="A0A0J6WHF3"/>
<dbReference type="EMBL" id="JYNX01000031">
    <property type="protein sequence ID" value="KMO81473.1"/>
    <property type="molecule type" value="Genomic_DNA"/>
</dbReference>
<evidence type="ECO:0000256" key="9">
    <source>
        <dbReference type="ARBA" id="ARBA00023052"/>
    </source>
</evidence>
<dbReference type="InterPro" id="IPR009014">
    <property type="entry name" value="Transketo_C/PFOR_II"/>
</dbReference>
<evidence type="ECO:0000256" key="10">
    <source>
        <dbReference type="ARBA" id="ARBA00049473"/>
    </source>
</evidence>
<evidence type="ECO:0000313" key="13">
    <source>
        <dbReference type="EMBL" id="KMO81473.1"/>
    </source>
</evidence>
<dbReference type="Pfam" id="PF22613">
    <property type="entry name" value="Transketolase_C_1"/>
    <property type="match status" value="1"/>
</dbReference>
<keyword evidence="9" id="KW-0786">Thiamine pyrophosphate</keyword>
<dbReference type="InterPro" id="IPR029061">
    <property type="entry name" value="THDP-binding"/>
</dbReference>
<evidence type="ECO:0000256" key="4">
    <source>
        <dbReference type="ARBA" id="ARBA00011738"/>
    </source>
</evidence>
<evidence type="ECO:0000256" key="3">
    <source>
        <dbReference type="ARBA" id="ARBA00007131"/>
    </source>
</evidence>
<dbReference type="InterPro" id="IPR055152">
    <property type="entry name" value="Transketolase-like_C_2"/>
</dbReference>
<gene>
    <name evidence="13" type="primary">tkt_1</name>
    <name evidence="13" type="ORF">MCHUDSM44219_01826</name>
</gene>
<sequence>MDIDTIYIWTHDSIGLGEDGPTHQPIEHLAALRAIPNLSVVRPGDPNETAYAWRSIIARGNGSGPVGFILTRQGIPVLEGTSAEGVEKGGYVLGGGSPADDADVILIATGSELQIAVEAQKMLRDKDISAYVVSMPCLEWFESQPKEYRDSVLPPRVSARVAIEAAVAQSWYKIVGDTGEIISIEHYGESADDKTLFREFGFTPEAVVAAAERSIAN</sequence>
<comment type="subunit">
    <text evidence="4">Homodimer.</text>
</comment>
<comment type="catalytic activity">
    <reaction evidence="10">
        <text>D-sedoheptulose 7-phosphate + D-glyceraldehyde 3-phosphate = aldehydo-D-ribose 5-phosphate + D-xylulose 5-phosphate</text>
        <dbReference type="Rhea" id="RHEA:10508"/>
        <dbReference type="ChEBI" id="CHEBI:57483"/>
        <dbReference type="ChEBI" id="CHEBI:57737"/>
        <dbReference type="ChEBI" id="CHEBI:58273"/>
        <dbReference type="ChEBI" id="CHEBI:59776"/>
        <dbReference type="EC" id="2.2.1.1"/>
    </reaction>
</comment>
<keyword evidence="14" id="KW-1185">Reference proteome</keyword>
<comment type="caution">
    <text evidence="13">The sequence shown here is derived from an EMBL/GenBank/DDBJ whole genome shotgun (WGS) entry which is preliminary data.</text>
</comment>
<evidence type="ECO:0000256" key="8">
    <source>
        <dbReference type="ARBA" id="ARBA00022842"/>
    </source>
</evidence>
<dbReference type="GO" id="GO:0005829">
    <property type="term" value="C:cytosol"/>
    <property type="evidence" value="ECO:0007669"/>
    <property type="project" value="TreeGrafter"/>
</dbReference>
<feature type="domain" description="Transketolase-like pyrimidine-binding" evidence="11">
    <location>
        <begin position="2"/>
        <end position="74"/>
    </location>
</feature>
<comment type="cofactor">
    <cofactor evidence="1">
        <name>Mg(2+)</name>
        <dbReference type="ChEBI" id="CHEBI:18420"/>
    </cofactor>
</comment>
<protein>
    <recommendedName>
        <fullName evidence="5">transketolase</fullName>
        <ecNumber evidence="5">2.2.1.1</ecNumber>
    </recommendedName>
</protein>
<evidence type="ECO:0000256" key="6">
    <source>
        <dbReference type="ARBA" id="ARBA00022679"/>
    </source>
</evidence>
<organism evidence="13 14">
    <name type="scientific">Mycolicibacterium chubuense</name>
    <name type="common">Mycobacterium chubuense</name>
    <dbReference type="NCBI Taxonomy" id="1800"/>
    <lineage>
        <taxon>Bacteria</taxon>
        <taxon>Bacillati</taxon>
        <taxon>Actinomycetota</taxon>
        <taxon>Actinomycetes</taxon>
        <taxon>Mycobacteriales</taxon>
        <taxon>Mycobacteriaceae</taxon>
        <taxon>Mycolicibacterium</taxon>
    </lineage>
</organism>
<dbReference type="PROSITE" id="PS00802">
    <property type="entry name" value="TRANSKETOLASE_2"/>
    <property type="match status" value="1"/>
</dbReference>
<dbReference type="PANTHER" id="PTHR43522">
    <property type="entry name" value="TRANSKETOLASE"/>
    <property type="match status" value="1"/>
</dbReference>
<dbReference type="PATRIC" id="fig|1800.3.peg.1834"/>
<dbReference type="InterPro" id="IPR020826">
    <property type="entry name" value="Transketolase_BS"/>
</dbReference>
<dbReference type="EC" id="2.2.1.1" evidence="5"/>
<proteinExistence type="inferred from homology"/>
<evidence type="ECO:0000313" key="14">
    <source>
        <dbReference type="Proteomes" id="UP000036176"/>
    </source>
</evidence>
<dbReference type="CDD" id="cd07033">
    <property type="entry name" value="TPP_PYR_DXS_TK_like"/>
    <property type="match status" value="1"/>
</dbReference>
<dbReference type="GO" id="GO:0004802">
    <property type="term" value="F:transketolase activity"/>
    <property type="evidence" value="ECO:0007669"/>
    <property type="project" value="UniProtKB-EC"/>
</dbReference>
<dbReference type="Pfam" id="PF02779">
    <property type="entry name" value="Transket_pyr"/>
    <property type="match status" value="1"/>
</dbReference>
<dbReference type="SUPFAM" id="SSF52922">
    <property type="entry name" value="TK C-terminal domain-like"/>
    <property type="match status" value="1"/>
</dbReference>
<keyword evidence="6 13" id="KW-0808">Transferase</keyword>
<dbReference type="SUPFAM" id="SSF52518">
    <property type="entry name" value="Thiamin diphosphate-binding fold (THDP-binding)"/>
    <property type="match status" value="1"/>
</dbReference>
<dbReference type="Gene3D" id="3.40.50.970">
    <property type="match status" value="1"/>
</dbReference>
<dbReference type="FunFam" id="3.40.50.920:FF:000003">
    <property type="entry name" value="Transketolase"/>
    <property type="match status" value="1"/>
</dbReference>
<dbReference type="InterPro" id="IPR033247">
    <property type="entry name" value="Transketolase_fam"/>
</dbReference>
<dbReference type="PANTHER" id="PTHR43522:SF2">
    <property type="entry name" value="TRANSKETOLASE 1-RELATED"/>
    <property type="match status" value="1"/>
</dbReference>
<reference evidence="13 14" key="1">
    <citation type="journal article" date="2015" name="Genome Biol. Evol.">
        <title>Characterization of Three Mycobacterium spp. with Potential Use in Bioremediation by Genome Sequencing and Comparative Genomics.</title>
        <authorList>
            <person name="Das S."/>
            <person name="Pettersson B.M."/>
            <person name="Behra P.R."/>
            <person name="Ramesh M."/>
            <person name="Dasgupta S."/>
            <person name="Bhattacharya A."/>
            <person name="Kirsebom L.A."/>
        </authorList>
    </citation>
    <scope>NUCLEOTIDE SEQUENCE [LARGE SCALE GENOMIC DNA]</scope>
    <source>
        <strain evidence="13 14">DSM 44219</strain>
    </source>
</reference>
<comment type="similarity">
    <text evidence="3">Belongs to the transketolase family.</text>
</comment>
<evidence type="ECO:0000256" key="5">
    <source>
        <dbReference type="ARBA" id="ARBA00013152"/>
    </source>
</evidence>
<evidence type="ECO:0000256" key="7">
    <source>
        <dbReference type="ARBA" id="ARBA00022723"/>
    </source>
</evidence>